<comment type="caution">
    <text evidence="1">The sequence shown here is derived from an EMBL/GenBank/DDBJ whole genome shotgun (WGS) entry which is preliminary data.</text>
</comment>
<feature type="non-terminal residue" evidence="1">
    <location>
        <position position="1"/>
    </location>
</feature>
<name>A0A6A8LPH4_9LACO</name>
<evidence type="ECO:0000313" key="1">
    <source>
        <dbReference type="EMBL" id="MSE04842.1"/>
    </source>
</evidence>
<protein>
    <submittedName>
        <fullName evidence="1">IpaB/EvcA family protein</fullName>
    </submittedName>
</protein>
<gene>
    <name evidence="1" type="ORF">GKC34_03060</name>
</gene>
<reference evidence="1 2" key="1">
    <citation type="submission" date="2019-11" db="EMBL/GenBank/DDBJ databases">
        <title>Draft Genome Sequence of Plant Growth-Promoting Rhizosphere-Associated Bacteria.</title>
        <authorList>
            <person name="Vasilyev I.Y."/>
            <person name="Radchenko V."/>
            <person name="Ilnitskaya E.V."/>
        </authorList>
    </citation>
    <scope>NUCLEOTIDE SEQUENCE [LARGE SCALE GENOMIC DNA]</scope>
    <source>
        <strain evidence="1 2">VRA_1sq_f</strain>
    </source>
</reference>
<accession>A0A6A8LPH4</accession>
<dbReference type="Proteomes" id="UP000437575">
    <property type="component" value="Unassembled WGS sequence"/>
</dbReference>
<evidence type="ECO:0000313" key="2">
    <source>
        <dbReference type="Proteomes" id="UP000437575"/>
    </source>
</evidence>
<dbReference type="EMBL" id="WKKZ01000068">
    <property type="protein sequence ID" value="MSE04842.1"/>
    <property type="molecule type" value="Genomic_DNA"/>
</dbReference>
<organism evidence="1 2">
    <name type="scientific">Ligilactobacillus salivarius</name>
    <dbReference type="NCBI Taxonomy" id="1624"/>
    <lineage>
        <taxon>Bacteria</taxon>
        <taxon>Bacillati</taxon>
        <taxon>Bacillota</taxon>
        <taxon>Bacilli</taxon>
        <taxon>Lactobacillales</taxon>
        <taxon>Lactobacillaceae</taxon>
        <taxon>Ligilactobacillus</taxon>
    </lineage>
</organism>
<proteinExistence type="predicted"/>
<dbReference type="AlphaFoldDB" id="A0A6A8LPH4"/>
<sequence length="261" mass="30577">YDMTRPDYTVAHELLHFLHMFNGAPQISFNLTTKKKDLDTKFMATGLELYDIVMHDYVYREQAELGMMTDEIKELYFKGVLSVLKPEQGERDQWMVLRILTLLDTLLFFKDEQDSVKDKLMELYPISFEAAQRLYEILIERSLDSAFAIRRTVVKLFKAFDDEFSKLGMVPMNMTEFATLSVVLSERQMRLQVRQLFNIVHSPLDDNLTFKSAYVGQWKNDGQNSFVLADPGKDSAKKFVEYYNMKVTDFLDSIGIEYLKR</sequence>